<accession>A0A1I7SFC9</accession>
<protein>
    <submittedName>
        <fullName evidence="2">Pkinase_fungal domain-containing protein</fullName>
    </submittedName>
</protein>
<dbReference type="Proteomes" id="UP000095284">
    <property type="component" value="Unplaced"/>
</dbReference>
<dbReference type="WBParaSite" id="BXY_1174100.1">
    <property type="protein sequence ID" value="BXY_1174100.1"/>
    <property type="gene ID" value="BXY_1174100"/>
</dbReference>
<organism evidence="1 2">
    <name type="scientific">Bursaphelenchus xylophilus</name>
    <name type="common">Pinewood nematode worm</name>
    <name type="synonym">Aphelenchoides xylophilus</name>
    <dbReference type="NCBI Taxonomy" id="6326"/>
    <lineage>
        <taxon>Eukaryota</taxon>
        <taxon>Metazoa</taxon>
        <taxon>Ecdysozoa</taxon>
        <taxon>Nematoda</taxon>
        <taxon>Chromadorea</taxon>
        <taxon>Rhabditida</taxon>
        <taxon>Tylenchina</taxon>
        <taxon>Tylenchomorpha</taxon>
        <taxon>Aphelenchoidea</taxon>
        <taxon>Aphelenchoididae</taxon>
        <taxon>Bursaphelenchus</taxon>
    </lineage>
</organism>
<dbReference type="AlphaFoldDB" id="A0A1I7SFC9"/>
<reference evidence="2" key="1">
    <citation type="submission" date="2016-11" db="UniProtKB">
        <authorList>
            <consortium name="WormBaseParasite"/>
        </authorList>
    </citation>
    <scope>IDENTIFICATION</scope>
</reference>
<sequence length="232" mass="27404">MFVVPRDAPEFDVSIGKLYTTPHCDEGIRYIIVELRLAKDLRAKGNSNFTVLERKFFYDGSMMNLTMILGDRHEVALRNESEIDSFLTKIKKQSMISHGNTFLCSRLFVQDILLYTITENGFEERVVQCYRRQQLNKDTHIIIQKEGEKLAVKTMSIIEDEPVFRFVQYCHAMCAFGRISNNFFWVFERKKRCFWYQEGPTFAPYLLHSDSQPTRITGYRVQQTLKNEFYLL</sequence>
<evidence type="ECO:0000313" key="1">
    <source>
        <dbReference type="Proteomes" id="UP000095284"/>
    </source>
</evidence>
<proteinExistence type="predicted"/>
<name>A0A1I7SFC9_BURXY</name>
<evidence type="ECO:0000313" key="2">
    <source>
        <dbReference type="WBParaSite" id="BXY_1174100.1"/>
    </source>
</evidence>